<accession>A0A1B2DTT1</accession>
<proteinExistence type="predicted"/>
<evidence type="ECO:0000313" key="1">
    <source>
        <dbReference type="EMBL" id="ANY71110.1"/>
    </source>
</evidence>
<dbReference type="KEGG" id="pib:BBD41_29345"/>
<evidence type="ECO:0000313" key="2">
    <source>
        <dbReference type="EMBL" id="ANY76339.1"/>
    </source>
</evidence>
<sequence length="84" mass="9813">MYVTLEFSQMDFTSEGTTRLVICGRSPIDKNTNHIQFSNENGENRQIVEFMKTDGYEEQVFELERITDLKDSGVHLPSWEPIRL</sequence>
<gene>
    <name evidence="1" type="ORF">BBD41_00025</name>
    <name evidence="2" type="ORF">BBD41_29345</name>
</gene>
<dbReference type="EMBL" id="CP016809">
    <property type="protein sequence ID" value="ANY76339.1"/>
    <property type="molecule type" value="Genomic_DNA"/>
</dbReference>
<organism evidence="1">
    <name type="scientific">Paenibacillus ihbetae</name>
    <dbReference type="NCBI Taxonomy" id="1870820"/>
    <lineage>
        <taxon>Bacteria</taxon>
        <taxon>Bacillati</taxon>
        <taxon>Bacillota</taxon>
        <taxon>Bacilli</taxon>
        <taxon>Bacillales</taxon>
        <taxon>Paenibacillaceae</taxon>
        <taxon>Paenibacillus</taxon>
    </lineage>
</organism>
<name>A0A1B2DTT1_9BACL</name>
<dbReference type="KEGG" id="pib:BBD41_00025"/>
<reference evidence="1" key="1">
    <citation type="submission" date="2016-08" db="EMBL/GenBank/DDBJ databases">
        <title>Complete Genome Seqeunce of Paenibacillus sp. nov. IHBB 9852 from high altitute lake of Indian trans-Himalayas.</title>
        <authorList>
            <person name="Kiran S."/>
            <person name="Swarnkar M.K."/>
            <person name="Rana A."/>
            <person name="Tewari R."/>
            <person name="Gulati A."/>
        </authorList>
    </citation>
    <scope>NUCLEOTIDE SEQUENCE [LARGE SCALE GENOMIC DNA]</scope>
    <source>
        <strain evidence="1">IHBB 9852</strain>
    </source>
</reference>
<dbReference type="EMBL" id="CP016809">
    <property type="protein sequence ID" value="ANY71110.1"/>
    <property type="molecule type" value="Genomic_DNA"/>
</dbReference>
<protein>
    <submittedName>
        <fullName evidence="1">Uncharacterized protein</fullName>
    </submittedName>
</protein>
<dbReference type="AlphaFoldDB" id="A0A1B2DTT1"/>